<sequence length="202" mass="23610">MAKCNNCKNLETKDNGFDAYSWCEKINDCPHEDIERDCEHYVPMINADRIRSMTDEELAMELLCVLRNLRKKVRNEDAEVAFCSLTKRIDIFRYMWRGMFQGKSITEGTIQQGNKALNENRIHPTQKPVALYEWLLNRYAKPGDIILDTHVGSASSLIACYRTNHPYVGFELDKHYYDLSKKRLDAEMAQMRLSDFMPEVMP</sequence>
<dbReference type="Pfam" id="PF01555">
    <property type="entry name" value="N6_N4_Mtase"/>
    <property type="match status" value="1"/>
</dbReference>
<dbReference type="EMBL" id="BK059128">
    <property type="protein sequence ID" value="DAE32679.1"/>
    <property type="molecule type" value="Genomic_DNA"/>
</dbReference>
<dbReference type="GO" id="GO:0003677">
    <property type="term" value="F:DNA binding"/>
    <property type="evidence" value="ECO:0007669"/>
    <property type="project" value="InterPro"/>
</dbReference>
<dbReference type="GO" id="GO:0032259">
    <property type="term" value="P:methylation"/>
    <property type="evidence" value="ECO:0007669"/>
    <property type="project" value="UniProtKB-KW"/>
</dbReference>
<evidence type="ECO:0000256" key="2">
    <source>
        <dbReference type="ARBA" id="ARBA00022679"/>
    </source>
</evidence>
<dbReference type="InterPro" id="IPR029063">
    <property type="entry name" value="SAM-dependent_MTases_sf"/>
</dbReference>
<evidence type="ECO:0000259" key="3">
    <source>
        <dbReference type="Pfam" id="PF01555"/>
    </source>
</evidence>
<dbReference type="PRINTS" id="PR00508">
    <property type="entry name" value="S21N4MTFRASE"/>
</dbReference>
<keyword evidence="2" id="KW-0808">Transferase</keyword>
<dbReference type="InterPro" id="IPR002941">
    <property type="entry name" value="DNA_methylase_N4/N6"/>
</dbReference>
<dbReference type="InterPro" id="IPR001091">
    <property type="entry name" value="RM_Methyltransferase"/>
</dbReference>
<evidence type="ECO:0000313" key="4">
    <source>
        <dbReference type="EMBL" id="DAE32679.1"/>
    </source>
</evidence>
<proteinExistence type="predicted"/>
<dbReference type="SUPFAM" id="SSF53335">
    <property type="entry name" value="S-adenosyl-L-methionine-dependent methyltransferases"/>
    <property type="match status" value="1"/>
</dbReference>
<feature type="domain" description="DNA methylase N-4/N-6" evidence="3">
    <location>
        <begin position="109"/>
        <end position="182"/>
    </location>
</feature>
<keyword evidence="1 4" id="KW-0489">Methyltransferase</keyword>
<name>A0A8S5RMU9_9VIRU</name>
<dbReference type="GO" id="GO:0008170">
    <property type="term" value="F:N-methyltransferase activity"/>
    <property type="evidence" value="ECO:0007669"/>
    <property type="project" value="InterPro"/>
</dbReference>
<dbReference type="Gene3D" id="3.40.50.150">
    <property type="entry name" value="Vaccinia Virus protein VP39"/>
    <property type="match status" value="1"/>
</dbReference>
<accession>A0A8S5RMU9</accession>
<protein>
    <submittedName>
        <fullName evidence="4">Adenine specific DNA methyltransferase</fullName>
    </submittedName>
</protein>
<reference evidence="4" key="1">
    <citation type="journal article" date="2021" name="Proc. Natl. Acad. Sci. U.S.A.">
        <title>A Catalog of Tens of Thousands of Viruses from Human Metagenomes Reveals Hidden Associations with Chronic Diseases.</title>
        <authorList>
            <person name="Tisza M.J."/>
            <person name="Buck C.B."/>
        </authorList>
    </citation>
    <scope>NUCLEOTIDE SEQUENCE</scope>
    <source>
        <strain evidence="4">CtFlR8</strain>
    </source>
</reference>
<evidence type="ECO:0000256" key="1">
    <source>
        <dbReference type="ARBA" id="ARBA00022603"/>
    </source>
</evidence>
<organism evidence="4">
    <name type="scientific">virus sp. ctFlR8</name>
    <dbReference type="NCBI Taxonomy" id="2825811"/>
    <lineage>
        <taxon>Viruses</taxon>
    </lineage>
</organism>